<dbReference type="InterPro" id="IPR008993">
    <property type="entry name" value="TIMP-like_OB-fold"/>
</dbReference>
<keyword evidence="3" id="KW-0862">Zinc</keyword>
<evidence type="ECO:0000313" key="6">
    <source>
        <dbReference type="EMBL" id="JAS03946.1"/>
    </source>
</evidence>
<dbReference type="Pfam" id="PF00965">
    <property type="entry name" value="TIMP"/>
    <property type="match status" value="1"/>
</dbReference>
<feature type="binding site" evidence="3">
    <location>
        <position position="22"/>
    </location>
    <ligand>
        <name>Zn(2+)</name>
        <dbReference type="ChEBI" id="CHEBI:29105"/>
        <note>ligand shared with metalloproteinase partner</note>
    </ligand>
</feature>
<keyword evidence="5" id="KW-0732">Signal</keyword>
<evidence type="ECO:0000256" key="5">
    <source>
        <dbReference type="SAM" id="SignalP"/>
    </source>
</evidence>
<dbReference type="EMBL" id="GELH01000326">
    <property type="protein sequence ID" value="JAS03946.1"/>
    <property type="molecule type" value="Transcribed_RNA"/>
</dbReference>
<dbReference type="GO" id="GO:0051045">
    <property type="term" value="P:negative regulation of membrane protein ectodomain proteolysis"/>
    <property type="evidence" value="ECO:0007669"/>
    <property type="project" value="TreeGrafter"/>
</dbReference>
<dbReference type="GO" id="GO:0008191">
    <property type="term" value="F:metalloendopeptidase inhibitor activity"/>
    <property type="evidence" value="ECO:0007669"/>
    <property type="project" value="InterPro"/>
</dbReference>
<dbReference type="PANTHER" id="PTHR11844">
    <property type="entry name" value="METALLOPROTEASE INHIBITOR"/>
    <property type="match status" value="1"/>
</dbReference>
<evidence type="ECO:0000256" key="2">
    <source>
        <dbReference type="ARBA" id="ARBA00022525"/>
    </source>
</evidence>
<proteinExistence type="predicted"/>
<reference evidence="6" key="1">
    <citation type="submission" date="2016-03" db="EMBL/GenBank/DDBJ databases">
        <authorList>
            <person name="Ploux O."/>
        </authorList>
    </citation>
    <scope>NUCLEOTIDE SEQUENCE</scope>
    <source>
        <tissue evidence="6">Mantle</tissue>
    </source>
</reference>
<dbReference type="SMART" id="SM00206">
    <property type="entry name" value="NTR"/>
    <property type="match status" value="1"/>
</dbReference>
<dbReference type="Gene3D" id="2.40.50.120">
    <property type="match status" value="1"/>
</dbReference>
<sequence length="216" mass="24619">MWTQVLAFVVLTSILSKQVHSCSCMPEHEQATFCWADAVFKAKVTSEEAIRENSGPFIESRTYGLELLGVYRDVSGALKEGDDIRVRTAGDGGRCGISLTRGKEYYLSAYKYRGEFNVGLCGMHTSVLTQHQEEGIVNGKFDCKCKVKQRFSRFPEDKQHLICAFAIMRGGYDYDCLRDHAFCRFDEQSQRCSWEADESQEICKRLSLPPNPIRRQ</sequence>
<dbReference type="GO" id="GO:0031012">
    <property type="term" value="C:extracellular matrix"/>
    <property type="evidence" value="ECO:0007669"/>
    <property type="project" value="TreeGrafter"/>
</dbReference>
<organism evidence="6">
    <name type="scientific">Pinctada fucata</name>
    <name type="common">Akoya pearl oyster</name>
    <name type="synonym">Pinctada imbricata fucata</name>
    <dbReference type="NCBI Taxonomy" id="50426"/>
    <lineage>
        <taxon>Eukaryota</taxon>
        <taxon>Metazoa</taxon>
        <taxon>Spiralia</taxon>
        <taxon>Lophotrochozoa</taxon>
        <taxon>Mollusca</taxon>
        <taxon>Bivalvia</taxon>
        <taxon>Autobranchia</taxon>
        <taxon>Pteriomorphia</taxon>
        <taxon>Pterioida</taxon>
        <taxon>Pterioidea</taxon>
        <taxon>Pteriidae</taxon>
        <taxon>Pinctada</taxon>
    </lineage>
</organism>
<feature type="signal peptide" evidence="5">
    <location>
        <begin position="1"/>
        <end position="21"/>
    </location>
</feature>
<dbReference type="SUPFAM" id="SSF50242">
    <property type="entry name" value="TIMP-like"/>
    <property type="match status" value="1"/>
</dbReference>
<dbReference type="GO" id="GO:0005615">
    <property type="term" value="C:extracellular space"/>
    <property type="evidence" value="ECO:0007669"/>
    <property type="project" value="TreeGrafter"/>
</dbReference>
<dbReference type="PANTHER" id="PTHR11844:SF25">
    <property type="entry name" value="NTR DOMAIN-CONTAINING PROTEIN"/>
    <property type="match status" value="1"/>
</dbReference>
<comment type="subcellular location">
    <subcellularLocation>
        <location evidence="1">Secreted</location>
    </subcellularLocation>
</comment>
<keyword evidence="4" id="KW-1015">Disulfide bond</keyword>
<feature type="disulfide bond" evidence="4">
    <location>
        <begin position="34"/>
        <end position="143"/>
    </location>
</feature>
<feature type="disulfide bond" evidence="4">
    <location>
        <begin position="22"/>
        <end position="95"/>
    </location>
</feature>
<feature type="chain" id="PRO_5013481411" evidence="5">
    <location>
        <begin position="22"/>
        <end position="216"/>
    </location>
</feature>
<dbReference type="GO" id="GO:0002020">
    <property type="term" value="F:protease binding"/>
    <property type="evidence" value="ECO:0007669"/>
    <property type="project" value="TreeGrafter"/>
</dbReference>
<dbReference type="InterPro" id="IPR001820">
    <property type="entry name" value="TIMP"/>
</dbReference>
<evidence type="ECO:0000256" key="3">
    <source>
        <dbReference type="PIRSR" id="PIRSR601820-1"/>
    </source>
</evidence>
<dbReference type="GO" id="GO:0046872">
    <property type="term" value="F:metal ion binding"/>
    <property type="evidence" value="ECO:0007669"/>
    <property type="project" value="UniProtKB-KW"/>
</dbReference>
<keyword evidence="3" id="KW-0479">Metal-binding</keyword>
<evidence type="ECO:0000256" key="4">
    <source>
        <dbReference type="PIRSR" id="PIRSR601820-3"/>
    </source>
</evidence>
<protein>
    <submittedName>
        <fullName evidence="6">Uncharacterized protein</fullName>
    </submittedName>
</protein>
<keyword evidence="2" id="KW-0964">Secreted</keyword>
<accession>A0A194AQ98</accession>
<dbReference type="EMBL" id="GELH01000325">
    <property type="protein sequence ID" value="JAS03947.1"/>
    <property type="molecule type" value="Transcribed_RNA"/>
</dbReference>
<evidence type="ECO:0000256" key="1">
    <source>
        <dbReference type="ARBA" id="ARBA00004613"/>
    </source>
</evidence>
<feature type="disulfide bond" evidence="4">
    <location>
        <begin position="24"/>
        <end position="121"/>
    </location>
</feature>
<name>A0A194AQ98_PINFU</name>
<dbReference type="AlphaFoldDB" id="A0A194AQ98"/>
<feature type="disulfide bond" evidence="4">
    <location>
        <begin position="145"/>
        <end position="192"/>
    </location>
</feature>